<comment type="caution">
    <text evidence="2">The sequence shown here is derived from an EMBL/GenBank/DDBJ whole genome shotgun (WGS) entry which is preliminary data.</text>
</comment>
<dbReference type="PROSITE" id="PS51186">
    <property type="entry name" value="GNAT"/>
    <property type="match status" value="1"/>
</dbReference>
<keyword evidence="3" id="KW-1185">Reference proteome</keyword>
<dbReference type="RefSeq" id="WP_379956567.1">
    <property type="nucleotide sequence ID" value="NZ_JAUYVI010000004.1"/>
</dbReference>
<evidence type="ECO:0000313" key="2">
    <source>
        <dbReference type="EMBL" id="MDQ7249037.1"/>
    </source>
</evidence>
<dbReference type="InterPro" id="IPR051531">
    <property type="entry name" value="N-acetyltransferase"/>
</dbReference>
<protein>
    <submittedName>
        <fullName evidence="2">GNAT family N-acetyltransferase</fullName>
    </submittedName>
</protein>
<dbReference type="EMBL" id="JAUYVI010000004">
    <property type="protein sequence ID" value="MDQ7249037.1"/>
    <property type="molecule type" value="Genomic_DNA"/>
</dbReference>
<dbReference type="Pfam" id="PF13302">
    <property type="entry name" value="Acetyltransf_3"/>
    <property type="match status" value="1"/>
</dbReference>
<dbReference type="InterPro" id="IPR000182">
    <property type="entry name" value="GNAT_dom"/>
</dbReference>
<evidence type="ECO:0000313" key="3">
    <source>
        <dbReference type="Proteomes" id="UP001230156"/>
    </source>
</evidence>
<dbReference type="SUPFAM" id="SSF55729">
    <property type="entry name" value="Acyl-CoA N-acyltransferases (Nat)"/>
    <property type="match status" value="1"/>
</dbReference>
<gene>
    <name evidence="2" type="ORF">Q8A70_15225</name>
</gene>
<proteinExistence type="predicted"/>
<dbReference type="InterPro" id="IPR016181">
    <property type="entry name" value="Acyl_CoA_acyltransferase"/>
</dbReference>
<accession>A0ABU0YMV9</accession>
<name>A0ABU0YMV9_9PROT</name>
<dbReference type="PANTHER" id="PTHR43792">
    <property type="entry name" value="GNAT FAMILY, PUTATIVE (AFU_ORTHOLOGUE AFUA_3G00765)-RELATED-RELATED"/>
    <property type="match status" value="1"/>
</dbReference>
<evidence type="ECO:0000259" key="1">
    <source>
        <dbReference type="PROSITE" id="PS51186"/>
    </source>
</evidence>
<dbReference type="Proteomes" id="UP001230156">
    <property type="component" value="Unassembled WGS sequence"/>
</dbReference>
<organism evidence="2 3">
    <name type="scientific">Dongia sedimenti</name>
    <dbReference type="NCBI Taxonomy" id="3064282"/>
    <lineage>
        <taxon>Bacteria</taxon>
        <taxon>Pseudomonadati</taxon>
        <taxon>Pseudomonadota</taxon>
        <taxon>Alphaproteobacteria</taxon>
        <taxon>Rhodospirillales</taxon>
        <taxon>Dongiaceae</taxon>
        <taxon>Dongia</taxon>
    </lineage>
</organism>
<feature type="domain" description="N-acetyltransferase" evidence="1">
    <location>
        <begin position="13"/>
        <end position="182"/>
    </location>
</feature>
<sequence>MPTIAVELTTERLRLRPLHTADAPAIAEQVNDWDVVRYTTSIPYPYDRGMAEEFIASQQKRWAAWSGKTVPEEEVAFVIERNSDRRLIGCIGLQPAEAGTGLEFGYWLGKRYWGEGYATEAVGRLVRFAFLDLGLPEIWGAAVPTNDASHRVMEKNGFVIVAAGERPSDVRGNPLPVIIRRLTRAQWAAAQATVV</sequence>
<reference evidence="3" key="1">
    <citation type="submission" date="2023-08" db="EMBL/GenBank/DDBJ databases">
        <title>Rhodospirillaceae gen. nov., a novel taxon isolated from the Yangtze River Yuezi River estuary sludge.</title>
        <authorList>
            <person name="Ruan L."/>
        </authorList>
    </citation>
    <scope>NUCLEOTIDE SEQUENCE [LARGE SCALE GENOMIC DNA]</scope>
    <source>
        <strain evidence="3">R-7</strain>
    </source>
</reference>
<dbReference type="Gene3D" id="3.40.630.30">
    <property type="match status" value="1"/>
</dbReference>